<evidence type="ECO:0000256" key="6">
    <source>
        <dbReference type="ARBA" id="ARBA00022840"/>
    </source>
</evidence>
<evidence type="ECO:0000313" key="11">
    <source>
        <dbReference type="EMBL" id="GFH12339.1"/>
    </source>
</evidence>
<keyword evidence="3" id="KW-0808">Transferase</keyword>
<evidence type="ECO:0000259" key="10">
    <source>
        <dbReference type="PROSITE" id="PS50011"/>
    </source>
</evidence>
<name>A0A699Z0A2_HAELA</name>
<feature type="domain" description="Protein kinase" evidence="10">
    <location>
        <begin position="1"/>
        <end position="87"/>
    </location>
</feature>
<evidence type="ECO:0000256" key="2">
    <source>
        <dbReference type="ARBA" id="ARBA00022527"/>
    </source>
</evidence>
<reference evidence="11 12" key="1">
    <citation type="submission" date="2020-02" db="EMBL/GenBank/DDBJ databases">
        <title>Draft genome sequence of Haematococcus lacustris strain NIES-144.</title>
        <authorList>
            <person name="Morimoto D."/>
            <person name="Nakagawa S."/>
            <person name="Yoshida T."/>
            <person name="Sawayama S."/>
        </authorList>
    </citation>
    <scope>NUCLEOTIDE SEQUENCE [LARGE SCALE GENOMIC DNA]</scope>
    <source>
        <strain evidence="11 12">NIES-144</strain>
    </source>
</reference>
<keyword evidence="12" id="KW-1185">Reference proteome</keyword>
<dbReference type="GO" id="GO:0005524">
    <property type="term" value="F:ATP binding"/>
    <property type="evidence" value="ECO:0007669"/>
    <property type="project" value="UniProtKB-KW"/>
</dbReference>
<dbReference type="PANTHER" id="PTHR24056:SF495">
    <property type="entry name" value="CYCLIN-DEPENDENT KINASE 8-RELATED"/>
    <property type="match status" value="1"/>
</dbReference>
<keyword evidence="6" id="KW-0067">ATP-binding</keyword>
<dbReference type="PANTHER" id="PTHR24056">
    <property type="entry name" value="CELL DIVISION PROTEIN KINASE"/>
    <property type="match status" value="1"/>
</dbReference>
<organism evidence="11 12">
    <name type="scientific">Haematococcus lacustris</name>
    <name type="common">Green alga</name>
    <name type="synonym">Haematococcus pluvialis</name>
    <dbReference type="NCBI Taxonomy" id="44745"/>
    <lineage>
        <taxon>Eukaryota</taxon>
        <taxon>Viridiplantae</taxon>
        <taxon>Chlorophyta</taxon>
        <taxon>core chlorophytes</taxon>
        <taxon>Chlorophyceae</taxon>
        <taxon>CS clade</taxon>
        <taxon>Chlamydomonadales</taxon>
        <taxon>Haematococcaceae</taxon>
        <taxon>Haematococcus</taxon>
    </lineage>
</organism>
<sequence length="87" mass="9817">MWQLLNGLNYLHQNWIMHRDLKPSNVLVMAHDDSDPDSQGRVRVADFGLARIFQAPLRSLAENGIVVTIWSAAWPQPVQCQLLGQAP</sequence>
<evidence type="ECO:0000256" key="7">
    <source>
        <dbReference type="ARBA" id="ARBA00047811"/>
    </source>
</evidence>
<evidence type="ECO:0000256" key="9">
    <source>
        <dbReference type="ARBA" id="ARBA00049280"/>
    </source>
</evidence>
<comment type="catalytic activity">
    <reaction evidence="7">
        <text>L-threonyl-[protein] + ATP = O-phospho-L-threonyl-[protein] + ADP + H(+)</text>
        <dbReference type="Rhea" id="RHEA:46608"/>
        <dbReference type="Rhea" id="RHEA-COMP:11060"/>
        <dbReference type="Rhea" id="RHEA-COMP:11605"/>
        <dbReference type="ChEBI" id="CHEBI:15378"/>
        <dbReference type="ChEBI" id="CHEBI:30013"/>
        <dbReference type="ChEBI" id="CHEBI:30616"/>
        <dbReference type="ChEBI" id="CHEBI:61977"/>
        <dbReference type="ChEBI" id="CHEBI:456216"/>
        <dbReference type="EC" id="2.7.11.22"/>
    </reaction>
</comment>
<keyword evidence="2" id="KW-0723">Serine/threonine-protein kinase</keyword>
<dbReference type="SUPFAM" id="SSF56112">
    <property type="entry name" value="Protein kinase-like (PK-like)"/>
    <property type="match status" value="1"/>
</dbReference>
<dbReference type="InterPro" id="IPR000719">
    <property type="entry name" value="Prot_kinase_dom"/>
</dbReference>
<dbReference type="InterPro" id="IPR011009">
    <property type="entry name" value="Kinase-like_dom_sf"/>
</dbReference>
<keyword evidence="4" id="KW-0547">Nucleotide-binding</keyword>
<feature type="non-terminal residue" evidence="11">
    <location>
        <position position="1"/>
    </location>
</feature>
<comment type="catalytic activity">
    <reaction evidence="8">
        <text>L-seryl-[protein] + ATP = O-phospho-L-seryl-[protein] + ADP + H(+)</text>
        <dbReference type="Rhea" id="RHEA:17989"/>
        <dbReference type="Rhea" id="RHEA-COMP:9863"/>
        <dbReference type="Rhea" id="RHEA-COMP:11604"/>
        <dbReference type="ChEBI" id="CHEBI:15378"/>
        <dbReference type="ChEBI" id="CHEBI:29999"/>
        <dbReference type="ChEBI" id="CHEBI:30616"/>
        <dbReference type="ChEBI" id="CHEBI:83421"/>
        <dbReference type="ChEBI" id="CHEBI:456216"/>
        <dbReference type="EC" id="2.7.11.22"/>
    </reaction>
</comment>
<dbReference type="EMBL" id="BLLF01000492">
    <property type="protein sequence ID" value="GFH12339.1"/>
    <property type="molecule type" value="Genomic_DNA"/>
</dbReference>
<evidence type="ECO:0000256" key="4">
    <source>
        <dbReference type="ARBA" id="ARBA00022741"/>
    </source>
</evidence>
<dbReference type="Proteomes" id="UP000485058">
    <property type="component" value="Unassembled WGS sequence"/>
</dbReference>
<dbReference type="GO" id="GO:0016592">
    <property type="term" value="C:mediator complex"/>
    <property type="evidence" value="ECO:0007669"/>
    <property type="project" value="TreeGrafter"/>
</dbReference>
<comment type="caution">
    <text evidence="11">The sequence shown here is derived from an EMBL/GenBank/DDBJ whole genome shotgun (WGS) entry which is preliminary data.</text>
</comment>
<accession>A0A699Z0A2</accession>
<evidence type="ECO:0000256" key="1">
    <source>
        <dbReference type="ARBA" id="ARBA00006485"/>
    </source>
</evidence>
<dbReference type="GO" id="GO:0008353">
    <property type="term" value="F:RNA polymerase II CTD heptapeptide repeat kinase activity"/>
    <property type="evidence" value="ECO:0007669"/>
    <property type="project" value="UniProtKB-EC"/>
</dbReference>
<evidence type="ECO:0000256" key="8">
    <source>
        <dbReference type="ARBA" id="ARBA00048367"/>
    </source>
</evidence>
<dbReference type="PROSITE" id="PS00108">
    <property type="entry name" value="PROTEIN_KINASE_ST"/>
    <property type="match status" value="1"/>
</dbReference>
<evidence type="ECO:0000256" key="5">
    <source>
        <dbReference type="ARBA" id="ARBA00022777"/>
    </source>
</evidence>
<dbReference type="PROSITE" id="PS50011">
    <property type="entry name" value="PROTEIN_KINASE_DOM"/>
    <property type="match status" value="1"/>
</dbReference>
<dbReference type="Pfam" id="PF00069">
    <property type="entry name" value="Pkinase"/>
    <property type="match status" value="1"/>
</dbReference>
<gene>
    <name evidence="11" type="ORF">HaLaN_08001</name>
</gene>
<evidence type="ECO:0000256" key="3">
    <source>
        <dbReference type="ARBA" id="ARBA00022679"/>
    </source>
</evidence>
<protein>
    <submittedName>
        <fullName evidence="11">Protein kinase domain-containing protein</fullName>
    </submittedName>
</protein>
<dbReference type="InterPro" id="IPR050108">
    <property type="entry name" value="CDK"/>
</dbReference>
<keyword evidence="5 11" id="KW-0418">Kinase</keyword>
<comment type="catalytic activity">
    <reaction evidence="9">
        <text>[DNA-directed RNA polymerase] + ATP = phospho-[DNA-directed RNA polymerase] + ADP + H(+)</text>
        <dbReference type="Rhea" id="RHEA:10216"/>
        <dbReference type="Rhea" id="RHEA-COMP:11321"/>
        <dbReference type="Rhea" id="RHEA-COMP:11322"/>
        <dbReference type="ChEBI" id="CHEBI:15378"/>
        <dbReference type="ChEBI" id="CHEBI:30616"/>
        <dbReference type="ChEBI" id="CHEBI:43176"/>
        <dbReference type="ChEBI" id="CHEBI:68546"/>
        <dbReference type="ChEBI" id="CHEBI:456216"/>
        <dbReference type="EC" id="2.7.11.23"/>
    </reaction>
</comment>
<dbReference type="InterPro" id="IPR008271">
    <property type="entry name" value="Ser/Thr_kinase_AS"/>
</dbReference>
<proteinExistence type="inferred from homology"/>
<dbReference type="AlphaFoldDB" id="A0A699Z0A2"/>
<dbReference type="Gene3D" id="1.10.510.10">
    <property type="entry name" value="Transferase(Phosphotransferase) domain 1"/>
    <property type="match status" value="1"/>
</dbReference>
<evidence type="ECO:0000313" key="12">
    <source>
        <dbReference type="Proteomes" id="UP000485058"/>
    </source>
</evidence>
<dbReference type="GO" id="GO:0004693">
    <property type="term" value="F:cyclin-dependent protein serine/threonine kinase activity"/>
    <property type="evidence" value="ECO:0007669"/>
    <property type="project" value="UniProtKB-EC"/>
</dbReference>
<comment type="similarity">
    <text evidence="1">Belongs to the protein kinase superfamily. CMGC Ser/Thr protein kinase family. CDC2/CDKX subfamily.</text>
</comment>